<proteinExistence type="predicted"/>
<dbReference type="InterPro" id="IPR006447">
    <property type="entry name" value="Myb_dom_plants"/>
</dbReference>
<keyword evidence="2" id="KW-0805">Transcription regulation</keyword>
<feature type="region of interest" description="Disordered" evidence="6">
    <location>
        <begin position="42"/>
        <end position="62"/>
    </location>
</feature>
<feature type="compositionally biased region" description="Low complexity" evidence="6">
    <location>
        <begin position="188"/>
        <end position="200"/>
    </location>
</feature>
<evidence type="ECO:0000313" key="11">
    <source>
        <dbReference type="Proteomes" id="UP001428341"/>
    </source>
</evidence>
<dbReference type="InterPro" id="IPR009057">
    <property type="entry name" value="Homeodomain-like_sf"/>
</dbReference>
<keyword evidence="11" id="KW-1185">Reference proteome</keyword>
<accession>A0AAP0M608</accession>
<dbReference type="InterPro" id="IPR001005">
    <property type="entry name" value="SANT/Myb"/>
</dbReference>
<evidence type="ECO:0000313" key="10">
    <source>
        <dbReference type="EMBL" id="KAK9194284.1"/>
    </source>
</evidence>
<evidence type="ECO:0000256" key="2">
    <source>
        <dbReference type="ARBA" id="ARBA00023015"/>
    </source>
</evidence>
<keyword evidence="4" id="KW-0804">Transcription</keyword>
<keyword evidence="3" id="KW-0238">DNA-binding</keyword>
<dbReference type="PROSITE" id="PS51293">
    <property type="entry name" value="SANT"/>
    <property type="match status" value="1"/>
</dbReference>
<protein>
    <submittedName>
        <fullName evidence="10">Uncharacterized protein</fullName>
    </submittedName>
</protein>
<feature type="compositionally biased region" description="Low complexity" evidence="6">
    <location>
        <begin position="215"/>
        <end position="231"/>
    </location>
</feature>
<dbReference type="InterPro" id="IPR017930">
    <property type="entry name" value="Myb_dom"/>
</dbReference>
<dbReference type="PROSITE" id="PS51294">
    <property type="entry name" value="HTH_MYB"/>
    <property type="match status" value="1"/>
</dbReference>
<dbReference type="Gene3D" id="1.10.10.60">
    <property type="entry name" value="Homeodomain-like"/>
    <property type="match status" value="1"/>
</dbReference>
<feature type="region of interest" description="Disordered" evidence="6">
    <location>
        <begin position="188"/>
        <end position="242"/>
    </location>
</feature>
<gene>
    <name evidence="10" type="ORF">WN944_004988</name>
</gene>
<dbReference type="Proteomes" id="UP001428341">
    <property type="component" value="Unassembled WGS sequence"/>
</dbReference>
<dbReference type="Pfam" id="PF00249">
    <property type="entry name" value="Myb_DNA-binding"/>
    <property type="match status" value="1"/>
</dbReference>
<reference evidence="10 11" key="1">
    <citation type="submission" date="2024-05" db="EMBL/GenBank/DDBJ databases">
        <title>Haplotype-resolved chromosome-level genome assembly of Huyou (Citrus changshanensis).</title>
        <authorList>
            <person name="Miao C."/>
            <person name="Chen W."/>
            <person name="Wu Y."/>
            <person name="Wang L."/>
            <person name="Zhao S."/>
            <person name="Grierson D."/>
            <person name="Xu C."/>
            <person name="Chen K."/>
        </authorList>
    </citation>
    <scope>NUCLEOTIDE SEQUENCE [LARGE SCALE GENOMIC DNA]</scope>
    <source>
        <strain evidence="10">01-14</strain>
        <tissue evidence="10">Leaf</tissue>
    </source>
</reference>
<name>A0AAP0M608_9ROSI</name>
<evidence type="ECO:0000256" key="1">
    <source>
        <dbReference type="ARBA" id="ARBA00004123"/>
    </source>
</evidence>
<feature type="domain" description="Myb-like" evidence="7">
    <location>
        <begin position="55"/>
        <end position="105"/>
    </location>
</feature>
<dbReference type="SUPFAM" id="SSF46689">
    <property type="entry name" value="Homeodomain-like"/>
    <property type="match status" value="1"/>
</dbReference>
<evidence type="ECO:0000259" key="9">
    <source>
        <dbReference type="PROSITE" id="PS51294"/>
    </source>
</evidence>
<feature type="compositionally biased region" description="Basic residues" evidence="6">
    <location>
        <begin position="129"/>
        <end position="143"/>
    </location>
</feature>
<dbReference type="SMART" id="SM00717">
    <property type="entry name" value="SANT"/>
    <property type="match status" value="1"/>
</dbReference>
<sequence>MAVQDECGGNHSNSVFSAGNGIESSSGLHTVTGLEVKDQFSCGNDFAPKPRKPYTITKQRERWTEEEHKKFLEALKLFGRAWRKIEEHVGTKTAVQIRSHAQKFFSKVVRESNGCSTSPVEPVEIPPPRPKRKPMHPYPRKLAHPPVKESLNPELSRTSLSPILSVSERENQSPTSVLFAIGSDAFGSSDSNSPNGSLSPVSSAVPEQLGGLTLSHPSSSPEERGSPSSDPVTPGSVTDEQSPKCVLKMGLSPQRFDKEVSDVRASSRSLKLFGTIVLVTDSQRLSSPTAGTCKLFESFPSEALEGKPLQLLPLEVMHTESLSEDAKYAWRRTLPHGGSGAFSCMQSTDDDSNMVDTGSGAHLPWWNFSHGLPYAVTPNNQQVQNLRLHSSVKEVQGREFKKEGSLTGSNSKSVNEEDSIDKSSDVDSQSSRQSLDKEDKWLEVAFELKPSENSAFSVIRTRTDKHMKGFVPYKKRIVERDNQLSAVGNGRDQREW</sequence>
<evidence type="ECO:0000256" key="3">
    <source>
        <dbReference type="ARBA" id="ARBA00023125"/>
    </source>
</evidence>
<dbReference type="InterPro" id="IPR017884">
    <property type="entry name" value="SANT_dom"/>
</dbReference>
<evidence type="ECO:0000256" key="6">
    <source>
        <dbReference type="SAM" id="MobiDB-lite"/>
    </source>
</evidence>
<feature type="region of interest" description="Disordered" evidence="6">
    <location>
        <begin position="398"/>
        <end position="436"/>
    </location>
</feature>
<dbReference type="CDD" id="cd00167">
    <property type="entry name" value="SANT"/>
    <property type="match status" value="1"/>
</dbReference>
<comment type="caution">
    <text evidence="10">The sequence shown here is derived from an EMBL/GenBank/DDBJ whole genome shotgun (WGS) entry which is preliminary data.</text>
</comment>
<feature type="region of interest" description="Disordered" evidence="6">
    <location>
        <begin position="1"/>
        <end position="20"/>
    </location>
</feature>
<dbReference type="GO" id="GO:0010468">
    <property type="term" value="P:regulation of gene expression"/>
    <property type="evidence" value="ECO:0007669"/>
    <property type="project" value="UniProtKB-ARBA"/>
</dbReference>
<keyword evidence="5" id="KW-0539">Nucleus</keyword>
<dbReference type="GO" id="GO:0003677">
    <property type="term" value="F:DNA binding"/>
    <property type="evidence" value="ECO:0007669"/>
    <property type="project" value="UniProtKB-KW"/>
</dbReference>
<feature type="compositionally biased region" description="Polar residues" evidence="6">
    <location>
        <begin position="10"/>
        <end position="20"/>
    </location>
</feature>
<dbReference type="PANTHER" id="PTHR12802">
    <property type="entry name" value="SWI/SNF COMPLEX-RELATED"/>
    <property type="match status" value="1"/>
</dbReference>
<evidence type="ECO:0000259" key="7">
    <source>
        <dbReference type="PROSITE" id="PS50090"/>
    </source>
</evidence>
<organism evidence="10 11">
    <name type="scientific">Citrus x changshan-huyou</name>
    <dbReference type="NCBI Taxonomy" id="2935761"/>
    <lineage>
        <taxon>Eukaryota</taxon>
        <taxon>Viridiplantae</taxon>
        <taxon>Streptophyta</taxon>
        <taxon>Embryophyta</taxon>
        <taxon>Tracheophyta</taxon>
        <taxon>Spermatophyta</taxon>
        <taxon>Magnoliopsida</taxon>
        <taxon>eudicotyledons</taxon>
        <taxon>Gunneridae</taxon>
        <taxon>Pentapetalae</taxon>
        <taxon>rosids</taxon>
        <taxon>malvids</taxon>
        <taxon>Sapindales</taxon>
        <taxon>Rutaceae</taxon>
        <taxon>Aurantioideae</taxon>
        <taxon>Citrus</taxon>
    </lineage>
</organism>
<dbReference type="GO" id="GO:0005634">
    <property type="term" value="C:nucleus"/>
    <property type="evidence" value="ECO:0007669"/>
    <property type="project" value="UniProtKB-SubCell"/>
</dbReference>
<dbReference type="NCBIfam" id="TIGR01557">
    <property type="entry name" value="myb_SHAQKYF"/>
    <property type="match status" value="1"/>
</dbReference>
<feature type="domain" description="SANT" evidence="8">
    <location>
        <begin position="58"/>
        <end position="109"/>
    </location>
</feature>
<feature type="region of interest" description="Disordered" evidence="6">
    <location>
        <begin position="113"/>
        <end position="155"/>
    </location>
</feature>
<dbReference type="AlphaFoldDB" id="A0AAP0M608"/>
<evidence type="ECO:0000256" key="5">
    <source>
        <dbReference type="ARBA" id="ARBA00023242"/>
    </source>
</evidence>
<dbReference type="PANTHER" id="PTHR12802:SF174">
    <property type="entry name" value="LATE ELONGATED HYPOCOTYL-LIKE PROTEIN"/>
    <property type="match status" value="1"/>
</dbReference>
<dbReference type="PROSITE" id="PS50090">
    <property type="entry name" value="MYB_LIKE"/>
    <property type="match status" value="1"/>
</dbReference>
<dbReference type="EMBL" id="JBCGBO010000006">
    <property type="protein sequence ID" value="KAK9194284.1"/>
    <property type="molecule type" value="Genomic_DNA"/>
</dbReference>
<dbReference type="FunFam" id="1.10.10.60:FF:000023">
    <property type="entry name" value="protein REVEILLE 6 isoform X1"/>
    <property type="match status" value="1"/>
</dbReference>
<comment type="subcellular location">
    <subcellularLocation>
        <location evidence="1">Nucleus</location>
    </subcellularLocation>
</comment>
<feature type="domain" description="HTH myb-type" evidence="9">
    <location>
        <begin position="55"/>
        <end position="109"/>
    </location>
</feature>
<evidence type="ECO:0000259" key="8">
    <source>
        <dbReference type="PROSITE" id="PS51293"/>
    </source>
</evidence>
<evidence type="ECO:0000256" key="4">
    <source>
        <dbReference type="ARBA" id="ARBA00023163"/>
    </source>
</evidence>